<evidence type="ECO:0000256" key="1">
    <source>
        <dbReference type="SAM" id="MobiDB-lite"/>
    </source>
</evidence>
<dbReference type="AlphaFoldDB" id="A0A6G1LBQ1"/>
<accession>A0A6G1LBQ1</accession>
<keyword evidence="3" id="KW-1185">Reference proteome</keyword>
<evidence type="ECO:0000313" key="2">
    <source>
        <dbReference type="EMBL" id="KAF2770266.1"/>
    </source>
</evidence>
<gene>
    <name evidence="2" type="ORF">EJ03DRAFT_78081</name>
</gene>
<proteinExistence type="predicted"/>
<organism evidence="2 3">
    <name type="scientific">Teratosphaeria nubilosa</name>
    <dbReference type="NCBI Taxonomy" id="161662"/>
    <lineage>
        <taxon>Eukaryota</taxon>
        <taxon>Fungi</taxon>
        <taxon>Dikarya</taxon>
        <taxon>Ascomycota</taxon>
        <taxon>Pezizomycotina</taxon>
        <taxon>Dothideomycetes</taxon>
        <taxon>Dothideomycetidae</taxon>
        <taxon>Mycosphaerellales</taxon>
        <taxon>Teratosphaeriaceae</taxon>
        <taxon>Teratosphaeria</taxon>
    </lineage>
</organism>
<name>A0A6G1LBQ1_9PEZI</name>
<protein>
    <submittedName>
        <fullName evidence="2">Uncharacterized protein</fullName>
    </submittedName>
</protein>
<dbReference type="OrthoDB" id="3626266at2759"/>
<sequence length="137" mass="15396">MGTILLNEGAQGSADEIRQMLKDGLHSSETIVPTEQTPDGASDRWIRKGIHILQDRKVVDSFDVGEFMTFAHAYVAGRVNREGPSMIAYPKVHQGSKEMSQKHGLWLSYPTREAMREVRRSDDDEEGDTSRKYGGLM</sequence>
<reference evidence="2" key="1">
    <citation type="journal article" date="2020" name="Stud. Mycol.">
        <title>101 Dothideomycetes genomes: a test case for predicting lifestyles and emergence of pathogens.</title>
        <authorList>
            <person name="Haridas S."/>
            <person name="Albert R."/>
            <person name="Binder M."/>
            <person name="Bloem J."/>
            <person name="Labutti K."/>
            <person name="Salamov A."/>
            <person name="Andreopoulos B."/>
            <person name="Baker S."/>
            <person name="Barry K."/>
            <person name="Bills G."/>
            <person name="Bluhm B."/>
            <person name="Cannon C."/>
            <person name="Castanera R."/>
            <person name="Culley D."/>
            <person name="Daum C."/>
            <person name="Ezra D."/>
            <person name="Gonzalez J."/>
            <person name="Henrissat B."/>
            <person name="Kuo A."/>
            <person name="Liang C."/>
            <person name="Lipzen A."/>
            <person name="Lutzoni F."/>
            <person name="Magnuson J."/>
            <person name="Mondo S."/>
            <person name="Nolan M."/>
            <person name="Ohm R."/>
            <person name="Pangilinan J."/>
            <person name="Park H.-J."/>
            <person name="Ramirez L."/>
            <person name="Alfaro M."/>
            <person name="Sun H."/>
            <person name="Tritt A."/>
            <person name="Yoshinaga Y."/>
            <person name="Zwiers L.-H."/>
            <person name="Turgeon B."/>
            <person name="Goodwin S."/>
            <person name="Spatafora J."/>
            <person name="Crous P."/>
            <person name="Grigoriev I."/>
        </authorList>
    </citation>
    <scope>NUCLEOTIDE SEQUENCE</scope>
    <source>
        <strain evidence="2">CBS 116005</strain>
    </source>
</reference>
<dbReference type="EMBL" id="ML995827">
    <property type="protein sequence ID" value="KAF2770266.1"/>
    <property type="molecule type" value="Genomic_DNA"/>
</dbReference>
<dbReference type="Proteomes" id="UP000799436">
    <property type="component" value="Unassembled WGS sequence"/>
</dbReference>
<feature type="region of interest" description="Disordered" evidence="1">
    <location>
        <begin position="115"/>
        <end position="137"/>
    </location>
</feature>
<evidence type="ECO:0000313" key="3">
    <source>
        <dbReference type="Proteomes" id="UP000799436"/>
    </source>
</evidence>